<gene>
    <name evidence="1" type="ORF">APICC_00379</name>
</gene>
<evidence type="ECO:0000313" key="2">
    <source>
        <dbReference type="Proteomes" id="UP000242457"/>
    </source>
</evidence>
<reference evidence="1 2" key="1">
    <citation type="submission" date="2014-07" db="EMBL/GenBank/DDBJ databases">
        <title>Genomic and transcriptomic analysis on Apis cerana provide comprehensive insights into honey bee biology.</title>
        <authorList>
            <person name="Diao Q."/>
            <person name="Sun L."/>
            <person name="Zheng H."/>
            <person name="Zheng H."/>
            <person name="Xu S."/>
            <person name="Wang S."/>
            <person name="Zeng Z."/>
            <person name="Hu F."/>
            <person name="Su S."/>
            <person name="Wu J."/>
        </authorList>
    </citation>
    <scope>NUCLEOTIDE SEQUENCE [LARGE SCALE GENOMIC DNA]</scope>
    <source>
        <tissue evidence="1">Pupae without intestine</tissue>
    </source>
</reference>
<sequence>MVWQSQTSQYTMDIYDGVFMIYVQDMESLIRCYRNSLRIRTREQIANLNENLKEFEGEVTYPTGRKTSQLRYSSSETKKILIGNVLTRTERNVAALFGISGASFTRPMSHCNTRKLKYDVKQDVCCTIDITYSADFDLECCLRRFRLESCKAKGKKMLTEETYTFMMYLNLRVIDVSTWMLRWLKNMKVNIKMMGNF</sequence>
<organism evidence="1 2">
    <name type="scientific">Apis cerana cerana</name>
    <name type="common">Oriental honeybee</name>
    <dbReference type="NCBI Taxonomy" id="94128"/>
    <lineage>
        <taxon>Eukaryota</taxon>
        <taxon>Metazoa</taxon>
        <taxon>Ecdysozoa</taxon>
        <taxon>Arthropoda</taxon>
        <taxon>Hexapoda</taxon>
        <taxon>Insecta</taxon>
        <taxon>Pterygota</taxon>
        <taxon>Neoptera</taxon>
        <taxon>Endopterygota</taxon>
        <taxon>Hymenoptera</taxon>
        <taxon>Apocrita</taxon>
        <taxon>Aculeata</taxon>
        <taxon>Apoidea</taxon>
        <taxon>Anthophila</taxon>
        <taxon>Apidae</taxon>
        <taxon>Apis</taxon>
    </lineage>
</organism>
<dbReference type="Proteomes" id="UP000242457">
    <property type="component" value="Unassembled WGS sequence"/>
</dbReference>
<keyword evidence="2" id="KW-1185">Reference proteome</keyword>
<dbReference type="AlphaFoldDB" id="A0A2A3EAL1"/>
<name>A0A2A3EAL1_APICC</name>
<protein>
    <submittedName>
        <fullName evidence="1">Uncharacterized protein</fullName>
    </submittedName>
</protein>
<accession>A0A2A3EAL1</accession>
<proteinExistence type="predicted"/>
<dbReference type="EMBL" id="KZ288307">
    <property type="protein sequence ID" value="PBC28755.1"/>
    <property type="molecule type" value="Genomic_DNA"/>
</dbReference>
<evidence type="ECO:0000313" key="1">
    <source>
        <dbReference type="EMBL" id="PBC28755.1"/>
    </source>
</evidence>